<comment type="caution">
    <text evidence="8">The sequence shown here is derived from an EMBL/GenBank/DDBJ whole genome shotgun (WGS) entry which is preliminary data.</text>
</comment>
<dbReference type="Pfam" id="PF04043">
    <property type="entry name" value="PMEI"/>
    <property type="match status" value="1"/>
</dbReference>
<dbReference type="NCBIfam" id="TIGR01614">
    <property type="entry name" value="PME_inhib"/>
    <property type="match status" value="1"/>
</dbReference>
<sequence>MKSILLLLLLFIASGELIISSTATPTDFIRTSCNATRYPTLCIQSLSSYATAVRRDPRQLARAALNVSAEHARAASAFVSRVAANGSKSLKGREAGAVKDCVENMADSEEQLRRSVKEMGRMGSGEFAWHVSNVQTWVSAALTDVNTCMDGLGKGKKKKKEYYSDDVGVVGIRKKVVVVAQTISNALALVNRMASLNN</sequence>
<evidence type="ECO:0000256" key="4">
    <source>
        <dbReference type="ARBA" id="ARBA00023157"/>
    </source>
</evidence>
<comment type="similarity">
    <text evidence="5">Belongs to the PMEI family.</text>
</comment>
<evidence type="ECO:0000256" key="1">
    <source>
        <dbReference type="ARBA" id="ARBA00004239"/>
    </source>
</evidence>
<dbReference type="Proteomes" id="UP001085076">
    <property type="component" value="Miscellaneous, Linkage group lg09"/>
</dbReference>
<feature type="chain" id="PRO_5039415689" description="Pectinesterase inhibitor domain-containing protein" evidence="6">
    <location>
        <begin position="24"/>
        <end position="198"/>
    </location>
</feature>
<dbReference type="FunFam" id="1.20.140.40:FF:000006">
    <property type="entry name" value="Pectinesterase inhibitor 3"/>
    <property type="match status" value="1"/>
</dbReference>
<protein>
    <recommendedName>
        <fullName evidence="7">Pectinesterase inhibitor domain-containing protein</fullName>
    </recommendedName>
</protein>
<dbReference type="CDD" id="cd15798">
    <property type="entry name" value="PMEI-like_3"/>
    <property type="match status" value="1"/>
</dbReference>
<feature type="signal peptide" evidence="6">
    <location>
        <begin position="1"/>
        <end position="23"/>
    </location>
</feature>
<keyword evidence="9" id="KW-1185">Reference proteome</keyword>
<dbReference type="InterPro" id="IPR051955">
    <property type="entry name" value="PME_Inhibitor"/>
</dbReference>
<dbReference type="OrthoDB" id="1430376at2759"/>
<proteinExistence type="inferred from homology"/>
<evidence type="ECO:0000313" key="9">
    <source>
        <dbReference type="Proteomes" id="UP001085076"/>
    </source>
</evidence>
<evidence type="ECO:0000256" key="5">
    <source>
        <dbReference type="ARBA" id="ARBA00038471"/>
    </source>
</evidence>
<dbReference type="InterPro" id="IPR006501">
    <property type="entry name" value="Pectinesterase_inhib_dom"/>
</dbReference>
<evidence type="ECO:0000259" key="7">
    <source>
        <dbReference type="SMART" id="SM00856"/>
    </source>
</evidence>
<accession>A0A9D5C048</accession>
<evidence type="ECO:0000256" key="6">
    <source>
        <dbReference type="SAM" id="SignalP"/>
    </source>
</evidence>
<dbReference type="GO" id="GO:0004857">
    <property type="term" value="F:enzyme inhibitor activity"/>
    <property type="evidence" value="ECO:0007669"/>
    <property type="project" value="InterPro"/>
</dbReference>
<keyword evidence="3 6" id="KW-0732">Signal</keyword>
<reference evidence="8" key="2">
    <citation type="journal article" date="2022" name="Hortic Res">
        <title>The genome of Dioscorea zingiberensis sheds light on the biosynthesis, origin and evolution of the medicinally important diosgenin saponins.</title>
        <authorList>
            <person name="Li Y."/>
            <person name="Tan C."/>
            <person name="Li Z."/>
            <person name="Guo J."/>
            <person name="Li S."/>
            <person name="Chen X."/>
            <person name="Wang C."/>
            <person name="Dai X."/>
            <person name="Yang H."/>
            <person name="Song W."/>
            <person name="Hou L."/>
            <person name="Xu J."/>
            <person name="Tong Z."/>
            <person name="Xu A."/>
            <person name="Yuan X."/>
            <person name="Wang W."/>
            <person name="Yang Q."/>
            <person name="Chen L."/>
            <person name="Sun Z."/>
            <person name="Wang K."/>
            <person name="Pan B."/>
            <person name="Chen J."/>
            <person name="Bao Y."/>
            <person name="Liu F."/>
            <person name="Qi X."/>
            <person name="Gang D.R."/>
            <person name="Wen J."/>
            <person name="Li J."/>
        </authorList>
    </citation>
    <scope>NUCLEOTIDE SEQUENCE</scope>
    <source>
        <strain evidence="8">Dzin_1.0</strain>
    </source>
</reference>
<dbReference type="GO" id="GO:0005576">
    <property type="term" value="C:extracellular region"/>
    <property type="evidence" value="ECO:0007669"/>
    <property type="project" value="UniProtKB-SubCell"/>
</dbReference>
<organism evidence="8 9">
    <name type="scientific">Dioscorea zingiberensis</name>
    <dbReference type="NCBI Taxonomy" id="325984"/>
    <lineage>
        <taxon>Eukaryota</taxon>
        <taxon>Viridiplantae</taxon>
        <taxon>Streptophyta</taxon>
        <taxon>Embryophyta</taxon>
        <taxon>Tracheophyta</taxon>
        <taxon>Spermatophyta</taxon>
        <taxon>Magnoliopsida</taxon>
        <taxon>Liliopsida</taxon>
        <taxon>Dioscoreales</taxon>
        <taxon>Dioscoreaceae</taxon>
        <taxon>Dioscorea</taxon>
    </lineage>
</organism>
<gene>
    <name evidence="8" type="ORF">J5N97_029343</name>
</gene>
<feature type="domain" description="Pectinesterase inhibitor" evidence="7">
    <location>
        <begin position="24"/>
        <end position="189"/>
    </location>
</feature>
<dbReference type="AlphaFoldDB" id="A0A9D5C048"/>
<dbReference type="SUPFAM" id="SSF101148">
    <property type="entry name" value="Plant invertase/pectin methylesterase inhibitor"/>
    <property type="match status" value="1"/>
</dbReference>
<dbReference type="EMBL" id="JAGGNH010000009">
    <property type="protein sequence ID" value="KAJ0964221.1"/>
    <property type="molecule type" value="Genomic_DNA"/>
</dbReference>
<reference evidence="8" key="1">
    <citation type="submission" date="2021-03" db="EMBL/GenBank/DDBJ databases">
        <authorList>
            <person name="Li Z."/>
            <person name="Yang C."/>
        </authorList>
    </citation>
    <scope>NUCLEOTIDE SEQUENCE</scope>
    <source>
        <strain evidence="8">Dzin_1.0</strain>
        <tissue evidence="8">Leaf</tissue>
    </source>
</reference>
<dbReference type="SMART" id="SM00856">
    <property type="entry name" value="PMEI"/>
    <property type="match status" value="1"/>
</dbReference>
<dbReference type="InterPro" id="IPR035513">
    <property type="entry name" value="Invertase/methylesterase_inhib"/>
</dbReference>
<dbReference type="Gene3D" id="1.20.140.40">
    <property type="entry name" value="Invertase/pectin methylesterase inhibitor family protein"/>
    <property type="match status" value="1"/>
</dbReference>
<keyword evidence="4" id="KW-1015">Disulfide bond</keyword>
<comment type="subcellular location">
    <subcellularLocation>
        <location evidence="1">Secreted</location>
        <location evidence="1">Extracellular space</location>
    </subcellularLocation>
</comment>
<keyword evidence="2" id="KW-0964">Secreted</keyword>
<evidence type="ECO:0000256" key="2">
    <source>
        <dbReference type="ARBA" id="ARBA00022525"/>
    </source>
</evidence>
<dbReference type="PANTHER" id="PTHR31080:SF87">
    <property type="entry name" value="PECTINESTERASE INHIBITOR 7"/>
    <property type="match status" value="1"/>
</dbReference>
<dbReference type="PANTHER" id="PTHR31080">
    <property type="entry name" value="PECTINESTERASE INHIBITOR-LIKE"/>
    <property type="match status" value="1"/>
</dbReference>
<name>A0A9D5C048_9LILI</name>
<evidence type="ECO:0000256" key="3">
    <source>
        <dbReference type="ARBA" id="ARBA00022729"/>
    </source>
</evidence>
<evidence type="ECO:0000313" key="8">
    <source>
        <dbReference type="EMBL" id="KAJ0964221.1"/>
    </source>
</evidence>